<protein>
    <submittedName>
        <fullName evidence="2">Uncharacterized protein</fullName>
    </submittedName>
</protein>
<evidence type="ECO:0000313" key="2">
    <source>
        <dbReference type="EMBL" id="KIO25581.1"/>
    </source>
</evidence>
<feature type="region of interest" description="Disordered" evidence="1">
    <location>
        <begin position="115"/>
        <end position="139"/>
    </location>
</feature>
<dbReference type="Gene3D" id="6.20.250.70">
    <property type="match status" value="1"/>
</dbReference>
<keyword evidence="3" id="KW-1185">Reference proteome</keyword>
<proteinExistence type="predicted"/>
<organism evidence="2 3">
    <name type="scientific">Tulasnella calospora MUT 4182</name>
    <dbReference type="NCBI Taxonomy" id="1051891"/>
    <lineage>
        <taxon>Eukaryota</taxon>
        <taxon>Fungi</taxon>
        <taxon>Dikarya</taxon>
        <taxon>Basidiomycota</taxon>
        <taxon>Agaricomycotina</taxon>
        <taxon>Agaricomycetes</taxon>
        <taxon>Cantharellales</taxon>
        <taxon>Tulasnellaceae</taxon>
        <taxon>Tulasnella</taxon>
    </lineage>
</organism>
<feature type="compositionally biased region" description="Basic and acidic residues" evidence="1">
    <location>
        <begin position="252"/>
        <end position="264"/>
    </location>
</feature>
<accession>A0A0C3QGQ1</accession>
<feature type="compositionally biased region" description="Basic residues" evidence="1">
    <location>
        <begin position="265"/>
        <end position="276"/>
    </location>
</feature>
<name>A0A0C3QGQ1_9AGAM</name>
<sequence length="276" mass="29778">MPSSSSSRSQSPVSESTQSSDPPTPSPADQGSASNWKPPRGYVKVNVGSPEQGKTFDFDTIKNDPNLEIWVMRMPLSIKPKHLENLTIQMPADPSSSSAQSIGSINRKGKHYDIQLLPPQSDAGPPTGDHPVTETGGLGEAGELKSLSVLLPRSKTNSLVLAPRPPTRHVLVTQAAPFPTPTPPDHQLYTGPPAPRPQPLEKLVHAFRPIGSLAPAQPPFKQPEAFPMDIGKHQDGSEDVAEERPKKKRRKDGAGSEARPEKTHSAKKKKHAQKAD</sequence>
<gene>
    <name evidence="2" type="ORF">M407DRAFT_208943</name>
</gene>
<dbReference type="Proteomes" id="UP000054248">
    <property type="component" value="Unassembled WGS sequence"/>
</dbReference>
<dbReference type="OrthoDB" id="76224at2759"/>
<feature type="compositionally biased region" description="Low complexity" evidence="1">
    <location>
        <begin position="1"/>
        <end position="21"/>
    </location>
</feature>
<evidence type="ECO:0000256" key="1">
    <source>
        <dbReference type="SAM" id="MobiDB-lite"/>
    </source>
</evidence>
<dbReference type="InterPro" id="IPR013240">
    <property type="entry name" value="DNA-dir_RNA_pol1_su_RPA34"/>
</dbReference>
<feature type="region of interest" description="Disordered" evidence="1">
    <location>
        <begin position="172"/>
        <end position="276"/>
    </location>
</feature>
<reference evidence="3" key="2">
    <citation type="submission" date="2015-01" db="EMBL/GenBank/DDBJ databases">
        <title>Evolutionary Origins and Diversification of the Mycorrhizal Mutualists.</title>
        <authorList>
            <consortium name="DOE Joint Genome Institute"/>
            <consortium name="Mycorrhizal Genomics Consortium"/>
            <person name="Kohler A."/>
            <person name="Kuo A."/>
            <person name="Nagy L.G."/>
            <person name="Floudas D."/>
            <person name="Copeland A."/>
            <person name="Barry K.W."/>
            <person name="Cichocki N."/>
            <person name="Veneault-Fourrey C."/>
            <person name="LaButti K."/>
            <person name="Lindquist E.A."/>
            <person name="Lipzen A."/>
            <person name="Lundell T."/>
            <person name="Morin E."/>
            <person name="Murat C."/>
            <person name="Riley R."/>
            <person name="Ohm R."/>
            <person name="Sun H."/>
            <person name="Tunlid A."/>
            <person name="Henrissat B."/>
            <person name="Grigoriev I.V."/>
            <person name="Hibbett D.S."/>
            <person name="Martin F."/>
        </authorList>
    </citation>
    <scope>NUCLEOTIDE SEQUENCE [LARGE SCALE GENOMIC DNA]</scope>
    <source>
        <strain evidence="3">MUT 4182</strain>
    </source>
</reference>
<feature type="region of interest" description="Disordered" evidence="1">
    <location>
        <begin position="1"/>
        <end position="60"/>
    </location>
</feature>
<dbReference type="AlphaFoldDB" id="A0A0C3QGQ1"/>
<dbReference type="HOGENOM" id="CLU_083052_1_0_1"/>
<dbReference type="EMBL" id="KN823039">
    <property type="protein sequence ID" value="KIO25581.1"/>
    <property type="molecule type" value="Genomic_DNA"/>
</dbReference>
<reference evidence="2 3" key="1">
    <citation type="submission" date="2014-04" db="EMBL/GenBank/DDBJ databases">
        <authorList>
            <consortium name="DOE Joint Genome Institute"/>
            <person name="Kuo A."/>
            <person name="Girlanda M."/>
            <person name="Perotto S."/>
            <person name="Kohler A."/>
            <person name="Nagy L.G."/>
            <person name="Floudas D."/>
            <person name="Copeland A."/>
            <person name="Barry K.W."/>
            <person name="Cichocki N."/>
            <person name="Veneault-Fourrey C."/>
            <person name="LaButti K."/>
            <person name="Lindquist E.A."/>
            <person name="Lipzen A."/>
            <person name="Lundell T."/>
            <person name="Morin E."/>
            <person name="Murat C."/>
            <person name="Sun H."/>
            <person name="Tunlid A."/>
            <person name="Henrissat B."/>
            <person name="Grigoriev I.V."/>
            <person name="Hibbett D.S."/>
            <person name="Martin F."/>
            <person name="Nordberg H.P."/>
            <person name="Cantor M.N."/>
            <person name="Hua S.X."/>
        </authorList>
    </citation>
    <scope>NUCLEOTIDE SEQUENCE [LARGE SCALE GENOMIC DNA]</scope>
    <source>
        <strain evidence="2 3">MUT 4182</strain>
    </source>
</reference>
<dbReference type="GO" id="GO:0006360">
    <property type="term" value="P:transcription by RNA polymerase I"/>
    <property type="evidence" value="ECO:0007669"/>
    <property type="project" value="InterPro"/>
</dbReference>
<evidence type="ECO:0000313" key="3">
    <source>
        <dbReference type="Proteomes" id="UP000054248"/>
    </source>
</evidence>
<dbReference type="Pfam" id="PF08208">
    <property type="entry name" value="RNA_polI_A34"/>
    <property type="match status" value="1"/>
</dbReference>